<dbReference type="Gene3D" id="2.60.40.10">
    <property type="entry name" value="Immunoglobulins"/>
    <property type="match status" value="1"/>
</dbReference>
<evidence type="ECO:0000313" key="3">
    <source>
        <dbReference type="Proteomes" id="UP001500067"/>
    </source>
</evidence>
<reference evidence="3" key="1">
    <citation type="journal article" date="2019" name="Int. J. Syst. Evol. Microbiol.">
        <title>The Global Catalogue of Microorganisms (GCM) 10K type strain sequencing project: providing services to taxonomists for standard genome sequencing and annotation.</title>
        <authorList>
            <consortium name="The Broad Institute Genomics Platform"/>
            <consortium name="The Broad Institute Genome Sequencing Center for Infectious Disease"/>
            <person name="Wu L."/>
            <person name="Ma J."/>
        </authorList>
    </citation>
    <scope>NUCLEOTIDE SEQUENCE [LARGE SCALE GENOMIC DNA]</scope>
    <source>
        <strain evidence="3">JCM 32105</strain>
    </source>
</reference>
<dbReference type="PANTHER" id="PTHR37833:SF1">
    <property type="entry name" value="SIGNAL PEPTIDE PROTEIN"/>
    <property type="match status" value="1"/>
</dbReference>
<evidence type="ECO:0000313" key="2">
    <source>
        <dbReference type="EMBL" id="GAA4468703.1"/>
    </source>
</evidence>
<proteinExistence type="predicted"/>
<dbReference type="InterPro" id="IPR013783">
    <property type="entry name" value="Ig-like_fold"/>
</dbReference>
<sequence>MSCSVLLAQDKKSKKDKKKENRQTEISTPAPSSLTTSNAVAVPAATSLNADDLAFADMVHDFGTVPEGPDASFSFTFKNNGKEPIIIQKAQPSCGCTVPSFSGEPVPPGATGKIDVSYHTKGRPNAFTKSITVVSNAGTKVLTIKGNVEKAPVSSVPENTSMMKTN</sequence>
<protein>
    <recommendedName>
        <fullName evidence="4">DUF1573 domain-containing protein</fullName>
    </recommendedName>
</protein>
<name>A0ABP8NMB1_9BACT</name>
<organism evidence="2 3">
    <name type="scientific">Nemorincola caseinilytica</name>
    <dbReference type="NCBI Taxonomy" id="2054315"/>
    <lineage>
        <taxon>Bacteria</taxon>
        <taxon>Pseudomonadati</taxon>
        <taxon>Bacteroidota</taxon>
        <taxon>Chitinophagia</taxon>
        <taxon>Chitinophagales</taxon>
        <taxon>Chitinophagaceae</taxon>
        <taxon>Nemorincola</taxon>
    </lineage>
</organism>
<keyword evidence="3" id="KW-1185">Reference proteome</keyword>
<accession>A0ABP8NMB1</accession>
<dbReference type="InterPro" id="IPR011467">
    <property type="entry name" value="DUF1573"/>
</dbReference>
<dbReference type="PANTHER" id="PTHR37833">
    <property type="entry name" value="LIPOPROTEIN-RELATED"/>
    <property type="match status" value="1"/>
</dbReference>
<gene>
    <name evidence="2" type="ORF">GCM10023093_26840</name>
</gene>
<dbReference type="Proteomes" id="UP001500067">
    <property type="component" value="Unassembled WGS sequence"/>
</dbReference>
<feature type="compositionally biased region" description="Polar residues" evidence="1">
    <location>
        <begin position="24"/>
        <end position="37"/>
    </location>
</feature>
<comment type="caution">
    <text evidence="2">The sequence shown here is derived from an EMBL/GenBank/DDBJ whole genome shotgun (WGS) entry which is preliminary data.</text>
</comment>
<dbReference type="Pfam" id="PF07610">
    <property type="entry name" value="DUF1573"/>
    <property type="match status" value="1"/>
</dbReference>
<feature type="compositionally biased region" description="Basic and acidic residues" evidence="1">
    <location>
        <begin position="9"/>
        <end position="23"/>
    </location>
</feature>
<dbReference type="EMBL" id="BAABFA010000019">
    <property type="protein sequence ID" value="GAA4468703.1"/>
    <property type="molecule type" value="Genomic_DNA"/>
</dbReference>
<evidence type="ECO:0008006" key="4">
    <source>
        <dbReference type="Google" id="ProtNLM"/>
    </source>
</evidence>
<feature type="region of interest" description="Disordered" evidence="1">
    <location>
        <begin position="1"/>
        <end position="37"/>
    </location>
</feature>
<evidence type="ECO:0000256" key="1">
    <source>
        <dbReference type="SAM" id="MobiDB-lite"/>
    </source>
</evidence>